<evidence type="ECO:0000313" key="1">
    <source>
        <dbReference type="EMBL" id="GGH13323.1"/>
    </source>
</evidence>
<proteinExistence type="predicted"/>
<name>A0A7W6P773_9SPHI</name>
<evidence type="ECO:0008006" key="5">
    <source>
        <dbReference type="Google" id="ProtNLM"/>
    </source>
</evidence>
<evidence type="ECO:0000313" key="4">
    <source>
        <dbReference type="Proteomes" id="UP000642938"/>
    </source>
</evidence>
<comment type="caution">
    <text evidence="2">The sequence shown here is derived from an EMBL/GenBank/DDBJ whole genome shotgun (WGS) entry which is preliminary data.</text>
</comment>
<dbReference type="Proteomes" id="UP000532273">
    <property type="component" value="Unassembled WGS sequence"/>
</dbReference>
<reference evidence="2 3" key="3">
    <citation type="submission" date="2020-08" db="EMBL/GenBank/DDBJ databases">
        <title>Genomic Encyclopedia of Type Strains, Phase IV (KMG-IV): sequencing the most valuable type-strain genomes for metagenomic binning, comparative biology and taxonomic classification.</title>
        <authorList>
            <person name="Goeker M."/>
        </authorList>
    </citation>
    <scope>NUCLEOTIDE SEQUENCE [LARGE SCALE GENOMIC DNA]</scope>
    <source>
        <strain evidence="2 3">DSM 100774</strain>
    </source>
</reference>
<dbReference type="SUPFAM" id="SSF48452">
    <property type="entry name" value="TPR-like"/>
    <property type="match status" value="1"/>
</dbReference>
<sequence length="60" mass="6973">MFILNYLLPAADDRVSFKYPDNISYLGVPRGTFPDYYYLYPTASNQIVLNPKIIQNPGWK</sequence>
<dbReference type="AlphaFoldDB" id="A0A7W6P773"/>
<accession>A0A7W6P773</accession>
<dbReference type="RefSeq" id="WP_183767261.1">
    <property type="nucleotide sequence ID" value="NZ_BMHZ01000003.1"/>
</dbReference>
<dbReference type="EMBL" id="BMHZ01000003">
    <property type="protein sequence ID" value="GGH13323.1"/>
    <property type="molecule type" value="Genomic_DNA"/>
</dbReference>
<reference evidence="4" key="2">
    <citation type="journal article" date="2019" name="Int. J. Syst. Evol. Microbiol.">
        <title>The Global Catalogue of Microorganisms (GCM) 10K type strain sequencing project: providing services to taxonomists for standard genome sequencing and annotation.</title>
        <authorList>
            <consortium name="The Broad Institute Genomics Platform"/>
            <consortium name="The Broad Institute Genome Sequencing Center for Infectious Disease"/>
            <person name="Wu L."/>
            <person name="Ma J."/>
        </authorList>
    </citation>
    <scope>NUCLEOTIDE SEQUENCE [LARGE SCALE GENOMIC DNA]</scope>
    <source>
        <strain evidence="4">CGMCC 1.15287</strain>
    </source>
</reference>
<dbReference type="InterPro" id="IPR011990">
    <property type="entry name" value="TPR-like_helical_dom_sf"/>
</dbReference>
<dbReference type="EMBL" id="JACIEF010000003">
    <property type="protein sequence ID" value="MBB4109628.1"/>
    <property type="molecule type" value="Genomic_DNA"/>
</dbReference>
<reference evidence="1" key="4">
    <citation type="submission" date="2024-05" db="EMBL/GenBank/DDBJ databases">
        <authorList>
            <person name="Sun Q."/>
            <person name="Zhou Y."/>
        </authorList>
    </citation>
    <scope>NUCLEOTIDE SEQUENCE</scope>
    <source>
        <strain evidence="1">CGMCC 1.15287</strain>
    </source>
</reference>
<gene>
    <name evidence="1" type="ORF">GCM10007422_33870</name>
    <name evidence="2" type="ORF">GGQ60_003637</name>
</gene>
<organism evidence="2 3">
    <name type="scientific">Pedobacter zeae</name>
    <dbReference type="NCBI Taxonomy" id="1737356"/>
    <lineage>
        <taxon>Bacteria</taxon>
        <taxon>Pseudomonadati</taxon>
        <taxon>Bacteroidota</taxon>
        <taxon>Sphingobacteriia</taxon>
        <taxon>Sphingobacteriales</taxon>
        <taxon>Sphingobacteriaceae</taxon>
        <taxon>Pedobacter</taxon>
    </lineage>
</organism>
<evidence type="ECO:0000313" key="3">
    <source>
        <dbReference type="Proteomes" id="UP000532273"/>
    </source>
</evidence>
<keyword evidence="4" id="KW-1185">Reference proteome</keyword>
<reference evidence="1" key="1">
    <citation type="journal article" date="2014" name="Int. J. Syst. Evol. Microbiol.">
        <title>Complete genome of a new Firmicutes species belonging to the dominant human colonic microbiota ('Ruminococcus bicirculans') reveals two chromosomes and a selective capacity to utilize plant glucans.</title>
        <authorList>
            <consortium name="NISC Comparative Sequencing Program"/>
            <person name="Wegmann U."/>
            <person name="Louis P."/>
            <person name="Goesmann A."/>
            <person name="Henrissat B."/>
            <person name="Duncan S.H."/>
            <person name="Flint H.J."/>
        </authorList>
    </citation>
    <scope>NUCLEOTIDE SEQUENCE</scope>
    <source>
        <strain evidence="1">CGMCC 1.15287</strain>
    </source>
</reference>
<evidence type="ECO:0000313" key="2">
    <source>
        <dbReference type="EMBL" id="MBB4109628.1"/>
    </source>
</evidence>
<protein>
    <recommendedName>
        <fullName evidence="5">RagB/SusD family nutrient uptake outer membrane protein</fullName>
    </recommendedName>
</protein>
<dbReference type="Gene3D" id="1.25.40.390">
    <property type="match status" value="1"/>
</dbReference>
<dbReference type="Proteomes" id="UP000642938">
    <property type="component" value="Unassembled WGS sequence"/>
</dbReference>